<sequence length="402" mass="44893">MNESKRLPRVLVVNKFYYRRGGDCVYTLNLEHMLRSAGHEVAVFAMRYPLNESADWEDYFPTEVSFSGSLTQKLRAVRRMLGSDDVASCFTALLNDFRPEIVHLSNIHSYLSPALASIAHALGIKVVWTLHDYKLLCPSYSRLSGGKVCDRCHSSRFKTCVLHTRCMKSSGVASILAWIESLRWRRRMLSRDTDAFICPSAFMAHEMELGKYPVEKLYTLNNFIPAIPAPPTGQRGKYYCYVGRLSEEKGVETLLEAATMLQHELRIAGSGPLYGKLKAKYDSWPQITFLGQLDSDGVAKLLGEAACSVLPSEWYENNPLGIIESLCAGTPVVGAEIGGIPELIDDNNGLTFTPGDSKALAAAIDAAVYGPWNHEQIRRDAISRFNPETYYARLLSIYKSIL</sequence>
<dbReference type="PANTHER" id="PTHR45947">
    <property type="entry name" value="SULFOQUINOVOSYL TRANSFERASE SQD2"/>
    <property type="match status" value="1"/>
</dbReference>
<evidence type="ECO:0000313" key="4">
    <source>
        <dbReference type="Proteomes" id="UP000186351"/>
    </source>
</evidence>
<accession>A0A1Z2XGD8</accession>
<dbReference type="EMBL" id="CP015402">
    <property type="protein sequence ID" value="ANU64387.1"/>
    <property type="molecule type" value="Genomic_DNA"/>
</dbReference>
<evidence type="ECO:0000259" key="2">
    <source>
        <dbReference type="Pfam" id="PF13439"/>
    </source>
</evidence>
<dbReference type="PANTHER" id="PTHR45947:SF13">
    <property type="entry name" value="TRANSFERASE"/>
    <property type="match status" value="1"/>
</dbReference>
<evidence type="ECO:0000313" key="3">
    <source>
        <dbReference type="EMBL" id="ANU64387.1"/>
    </source>
</evidence>
<proteinExistence type="predicted"/>
<reference evidence="4" key="1">
    <citation type="submission" date="2016-04" db="EMBL/GenBank/DDBJ databases">
        <title>Complete Genome Sequences of Twelve Strains of a Stable Defined Moderately Diverse Mouse Microbiota 2 (sDMDMm2).</title>
        <authorList>
            <person name="Uchimura Y."/>
            <person name="Wyss M."/>
            <person name="Brugiroux S."/>
            <person name="Limenitakis J.P."/>
            <person name="Stecher B."/>
            <person name="McCoy K.D."/>
            <person name="Macpherson A.J."/>
        </authorList>
    </citation>
    <scope>NUCLEOTIDE SEQUENCE [LARGE SCALE GENOMIC DNA]</scope>
    <source>
        <strain evidence="4">YL27</strain>
    </source>
</reference>
<feature type="domain" description="Glycosyl transferase family 1" evidence="1">
    <location>
        <begin position="235"/>
        <end position="378"/>
    </location>
</feature>
<evidence type="ECO:0000259" key="1">
    <source>
        <dbReference type="Pfam" id="PF00534"/>
    </source>
</evidence>
<dbReference type="Proteomes" id="UP000186351">
    <property type="component" value="Chromosome"/>
</dbReference>
<organism evidence="3 4">
    <name type="scientific">Muribaculum intestinale</name>
    <dbReference type="NCBI Taxonomy" id="1796646"/>
    <lineage>
        <taxon>Bacteria</taxon>
        <taxon>Pseudomonadati</taxon>
        <taxon>Bacteroidota</taxon>
        <taxon>Bacteroidia</taxon>
        <taxon>Bacteroidales</taxon>
        <taxon>Muribaculaceae</taxon>
        <taxon>Muribaculum</taxon>
    </lineage>
</organism>
<dbReference type="KEGG" id="pary:A4V02_12115"/>
<dbReference type="InterPro" id="IPR050194">
    <property type="entry name" value="Glycosyltransferase_grp1"/>
</dbReference>
<dbReference type="SUPFAM" id="SSF53756">
    <property type="entry name" value="UDP-Glycosyltransferase/glycogen phosphorylase"/>
    <property type="match status" value="1"/>
</dbReference>
<dbReference type="GeneID" id="65537618"/>
<dbReference type="Pfam" id="PF13439">
    <property type="entry name" value="Glyco_transf_4"/>
    <property type="match status" value="1"/>
</dbReference>
<keyword evidence="4" id="KW-1185">Reference proteome</keyword>
<dbReference type="STRING" id="1796646.A4V02_12115"/>
<dbReference type="GO" id="GO:0016757">
    <property type="term" value="F:glycosyltransferase activity"/>
    <property type="evidence" value="ECO:0007669"/>
    <property type="project" value="InterPro"/>
</dbReference>
<gene>
    <name evidence="3" type="ORF">A4V02_12115</name>
</gene>
<name>A0A1B1SC71_9BACT</name>
<feature type="domain" description="Glycosyltransferase subfamily 4-like N-terminal" evidence="2">
    <location>
        <begin position="25"/>
        <end position="224"/>
    </location>
</feature>
<dbReference type="OrthoDB" id="1096251at2"/>
<dbReference type="AlphaFoldDB" id="A0A1B1SC71"/>
<dbReference type="Gene3D" id="3.40.50.2000">
    <property type="entry name" value="Glycogen Phosphorylase B"/>
    <property type="match status" value="2"/>
</dbReference>
<dbReference type="InterPro" id="IPR001296">
    <property type="entry name" value="Glyco_trans_1"/>
</dbReference>
<dbReference type="Pfam" id="PF00534">
    <property type="entry name" value="Glycos_transf_1"/>
    <property type="match status" value="1"/>
</dbReference>
<dbReference type="InterPro" id="IPR028098">
    <property type="entry name" value="Glyco_trans_4-like_N"/>
</dbReference>
<accession>A0A1B1SC71</accession>
<dbReference type="RefSeq" id="WP_068961668.1">
    <property type="nucleotide sequence ID" value="NZ_CAJTAP010000004.1"/>
</dbReference>
<protein>
    <submittedName>
        <fullName evidence="3">Uncharacterized protein</fullName>
    </submittedName>
</protein>